<dbReference type="Pfam" id="PF03644">
    <property type="entry name" value="Glyco_hydro_85"/>
    <property type="match status" value="1"/>
</dbReference>
<dbReference type="PANTHER" id="PTHR13246:SF1">
    <property type="entry name" value="CYTOSOLIC ENDO-BETA-N-ACETYLGLUCOSAMINIDASE"/>
    <property type="match status" value="1"/>
</dbReference>
<dbReference type="OrthoDB" id="284473at2759"/>
<feature type="region of interest" description="Disordered" evidence="1">
    <location>
        <begin position="18"/>
        <end position="39"/>
    </location>
</feature>
<dbReference type="EMBL" id="MU004301">
    <property type="protein sequence ID" value="KAF2660203.1"/>
    <property type="molecule type" value="Genomic_DNA"/>
</dbReference>
<dbReference type="Gene3D" id="3.20.20.80">
    <property type="entry name" value="Glycosidases"/>
    <property type="match status" value="1"/>
</dbReference>
<gene>
    <name evidence="3" type="ORF">K491DRAFT_688529</name>
</gene>
<name>A0A6A6TMN5_9PLEO</name>
<dbReference type="SUPFAM" id="SSF51445">
    <property type="entry name" value="(Trans)glycosidases"/>
    <property type="match status" value="1"/>
</dbReference>
<dbReference type="Proteomes" id="UP000799324">
    <property type="component" value="Unassembled WGS sequence"/>
</dbReference>
<reference evidence="3" key="1">
    <citation type="journal article" date="2020" name="Stud. Mycol.">
        <title>101 Dothideomycetes genomes: a test case for predicting lifestyles and emergence of pathogens.</title>
        <authorList>
            <person name="Haridas S."/>
            <person name="Albert R."/>
            <person name="Binder M."/>
            <person name="Bloem J."/>
            <person name="Labutti K."/>
            <person name="Salamov A."/>
            <person name="Andreopoulos B."/>
            <person name="Baker S."/>
            <person name="Barry K."/>
            <person name="Bills G."/>
            <person name="Bluhm B."/>
            <person name="Cannon C."/>
            <person name="Castanera R."/>
            <person name="Culley D."/>
            <person name="Daum C."/>
            <person name="Ezra D."/>
            <person name="Gonzalez J."/>
            <person name="Henrissat B."/>
            <person name="Kuo A."/>
            <person name="Liang C."/>
            <person name="Lipzen A."/>
            <person name="Lutzoni F."/>
            <person name="Magnuson J."/>
            <person name="Mondo S."/>
            <person name="Nolan M."/>
            <person name="Ohm R."/>
            <person name="Pangilinan J."/>
            <person name="Park H.-J."/>
            <person name="Ramirez L."/>
            <person name="Alfaro M."/>
            <person name="Sun H."/>
            <person name="Tritt A."/>
            <person name="Yoshinaga Y."/>
            <person name="Zwiers L.-H."/>
            <person name="Turgeon B."/>
            <person name="Goodwin S."/>
            <person name="Spatafora J."/>
            <person name="Crous P."/>
            <person name="Grigoriev I."/>
        </authorList>
    </citation>
    <scope>NUCLEOTIDE SEQUENCE</scope>
    <source>
        <strain evidence="3">CBS 122681</strain>
    </source>
</reference>
<dbReference type="InterPro" id="IPR032979">
    <property type="entry name" value="ENGase"/>
</dbReference>
<dbReference type="InterPro" id="IPR005201">
    <property type="entry name" value="TIM_ENGase"/>
</dbReference>
<proteinExistence type="predicted"/>
<dbReference type="AlphaFoldDB" id="A0A6A6TMN5"/>
<dbReference type="PANTHER" id="PTHR13246">
    <property type="entry name" value="ENDO BETA N-ACETYLGLUCOSAMINIDASE"/>
    <property type="match status" value="1"/>
</dbReference>
<keyword evidence="3" id="KW-0378">Hydrolase</keyword>
<evidence type="ECO:0000259" key="2">
    <source>
        <dbReference type="Pfam" id="PF03644"/>
    </source>
</evidence>
<accession>A0A6A6TMN5</accession>
<feature type="domain" description="Cytosolic endo-beta-N-acetylglucosaminidase TIM barrel" evidence="2">
    <location>
        <begin position="112"/>
        <end position="418"/>
    </location>
</feature>
<sequence length="711" mass="79758">MTSVMGWKDILRPIRDGYRHLFPSPDTGPTPEEREKQRKVDSVKGFTYFDTFDQLDAWTEALADPLQRANTPLLQRSQVPDKDKSRKADILLCHDYSGNYRPYEAASGIGLDEESYSCEQLQFVDSFIYFSHKLVCVPPPAWTNHLHRNGVKCIGTLLVEPQTKESDRLLERVFAPNVEEGNPTFTLATKLASIAKHYGFDGWLINIEKPFSKDSWDPNVLQAFLAQLKEEIGPDKSLIWYDAITINNKVDYQNSLTLQNILFAKSCSQVLTNYCWKEANARESKELSQRYDLLPTDIFFGVDVWAQNTTKLTHPRITYGGGGTNTGVAVTELADMGLSVGVFAPAWSFEHFPGSGRNVDEAMWSGLPLPVDLKCSCGDAQSQHPSNPECPILRSATHFPAGSETFFYTNFTRGFGLHSNREGAELYEGKKLHSQLASQSVLPNMPTTSVRNDQDASTIHVLAYRLEDLVSQTQLVAETESFTPQAAKEDTIYERWLPLFKLEMRTSANLQIRMLARKVLEASNSSVSIYLKFADGRVTTIGLPETGGTTLTRDIGTPGGEEPQDNSRLQEFGIHLRAPHLGQKSFRVAVIQELCIAPHRTPSYHEHWSIDNIHVGHRGDGDTSHWRLCWAYQSTGEVEDTRGLPYSETTGPFSHFCVSVDGMMVGRAYALEFVLHEYLVGILEGEGREFEIRGVGFDGRTIAEGRVQVRL</sequence>
<dbReference type="InterPro" id="IPR017853">
    <property type="entry name" value="GH"/>
</dbReference>
<organism evidence="3 4">
    <name type="scientific">Lophiostoma macrostomum CBS 122681</name>
    <dbReference type="NCBI Taxonomy" id="1314788"/>
    <lineage>
        <taxon>Eukaryota</taxon>
        <taxon>Fungi</taxon>
        <taxon>Dikarya</taxon>
        <taxon>Ascomycota</taxon>
        <taxon>Pezizomycotina</taxon>
        <taxon>Dothideomycetes</taxon>
        <taxon>Pleosporomycetidae</taxon>
        <taxon>Pleosporales</taxon>
        <taxon>Lophiostomataceae</taxon>
        <taxon>Lophiostoma</taxon>
    </lineage>
</organism>
<protein>
    <submittedName>
        <fullName evidence="3">Glycoside hydrolase family 85 protein</fullName>
    </submittedName>
</protein>
<keyword evidence="4" id="KW-1185">Reference proteome</keyword>
<evidence type="ECO:0000313" key="3">
    <source>
        <dbReference type="EMBL" id="KAF2660203.1"/>
    </source>
</evidence>
<dbReference type="GO" id="GO:0005829">
    <property type="term" value="C:cytosol"/>
    <property type="evidence" value="ECO:0007669"/>
    <property type="project" value="UniProtKB-SubCell"/>
</dbReference>
<evidence type="ECO:0000256" key="1">
    <source>
        <dbReference type="SAM" id="MobiDB-lite"/>
    </source>
</evidence>
<dbReference type="GO" id="GO:0033925">
    <property type="term" value="F:mannosyl-glycoprotein endo-beta-N-acetylglucosaminidase activity"/>
    <property type="evidence" value="ECO:0007669"/>
    <property type="project" value="UniProtKB-EC"/>
</dbReference>
<evidence type="ECO:0000313" key="4">
    <source>
        <dbReference type="Proteomes" id="UP000799324"/>
    </source>
</evidence>